<keyword evidence="1" id="KW-0805">Transcription regulation</keyword>
<dbReference type="PANTHER" id="PTHR46796:SF6">
    <property type="entry name" value="ARAC SUBFAMILY"/>
    <property type="match status" value="1"/>
</dbReference>
<dbReference type="InterPro" id="IPR050204">
    <property type="entry name" value="AraC_XylS_family_regulators"/>
</dbReference>
<dbReference type="PROSITE" id="PS01124">
    <property type="entry name" value="HTH_ARAC_FAMILY_2"/>
    <property type="match status" value="1"/>
</dbReference>
<dbReference type="PRINTS" id="PR00032">
    <property type="entry name" value="HTHARAC"/>
</dbReference>
<dbReference type="GO" id="GO:0003700">
    <property type="term" value="F:DNA-binding transcription factor activity"/>
    <property type="evidence" value="ECO:0007669"/>
    <property type="project" value="InterPro"/>
</dbReference>
<dbReference type="Proteomes" id="UP000188836">
    <property type="component" value="Unassembled WGS sequence"/>
</dbReference>
<dbReference type="STRING" id="1538463.B0T36_16800"/>
<evidence type="ECO:0000256" key="2">
    <source>
        <dbReference type="ARBA" id="ARBA00023125"/>
    </source>
</evidence>
<dbReference type="PROSITE" id="PS00041">
    <property type="entry name" value="HTH_ARAC_FAMILY_1"/>
    <property type="match status" value="1"/>
</dbReference>
<comment type="caution">
    <text evidence="5">The sequence shown here is derived from an EMBL/GenBank/DDBJ whole genome shotgun (WGS) entry which is preliminary data.</text>
</comment>
<dbReference type="InterPro" id="IPR009057">
    <property type="entry name" value="Homeodomain-like_sf"/>
</dbReference>
<accession>A0A1W0B5C3</accession>
<dbReference type="Pfam" id="PF12833">
    <property type="entry name" value="HTH_18"/>
    <property type="match status" value="1"/>
</dbReference>
<dbReference type="InterPro" id="IPR018062">
    <property type="entry name" value="HTH_AraC-typ_CS"/>
</dbReference>
<evidence type="ECO:0000256" key="3">
    <source>
        <dbReference type="ARBA" id="ARBA00023163"/>
    </source>
</evidence>
<keyword evidence="6" id="KW-1185">Reference proteome</keyword>
<feature type="domain" description="HTH araC/xylS-type" evidence="4">
    <location>
        <begin position="208"/>
        <end position="306"/>
    </location>
</feature>
<dbReference type="InterPro" id="IPR035418">
    <property type="entry name" value="AraC-bd_2"/>
</dbReference>
<dbReference type="RefSeq" id="WP_077117360.1">
    <property type="nucleotide sequence ID" value="NZ_LOKT01000011.1"/>
</dbReference>
<dbReference type="InterPro" id="IPR020449">
    <property type="entry name" value="Tscrpt_reg_AraC-type_HTH"/>
</dbReference>
<reference evidence="5 6" key="1">
    <citation type="journal article" date="2016" name="Antonie Van Leeuwenhoek">
        <title>Nocardia donostiensis sp. nov., isolated from human respiratory specimens.</title>
        <authorList>
            <person name="Ercibengoa M."/>
            <person name="Bell M."/>
            <person name="Marimon J.M."/>
            <person name="Humrighouse B."/>
            <person name="Klenk H.P."/>
            <person name="Potter G."/>
            <person name="Perez-Trallero E."/>
        </authorList>
    </citation>
    <scope>NUCLEOTIDE SEQUENCE [LARGE SCALE GENOMIC DNA]</scope>
    <source>
        <strain evidence="5 6">X1655</strain>
    </source>
</reference>
<dbReference type="EMBL" id="MUMY01000011">
    <property type="protein sequence ID" value="ONM48200.1"/>
    <property type="molecule type" value="Genomic_DNA"/>
</dbReference>
<dbReference type="Gene3D" id="1.10.10.60">
    <property type="entry name" value="Homeodomain-like"/>
    <property type="match status" value="1"/>
</dbReference>
<dbReference type="AlphaFoldDB" id="A0A1W0B5C3"/>
<keyword evidence="3" id="KW-0804">Transcription</keyword>
<sequence>MRSHCLGAETLQANDHGDWSQVCSDVFVPSHVAADESFRGSIRQVSLTGIAVSRVVATPVVVHRNASLIATDPRDDVLLVIHLSGTGWVDQTDRTARLVSGTAALCETDHPYRLRFDSSMSQLVLHVPRERLRLRETVLRESTGRPIDSGAPGLTVLTHLLTGILAEGAPVTTADQLAETALALISAILSPDNSSRGQPPLSGDALLHVVRTYMQRRRTDPELDVAAVAGAHAISRRYLEQLFARVGESPAAYLRRLRLDEARRLLSETTSSITDIAYSAGFNDVSTFTRAFRRVHGITPREWRRDEAGGCR</sequence>
<dbReference type="SMART" id="SM00342">
    <property type="entry name" value="HTH_ARAC"/>
    <property type="match status" value="1"/>
</dbReference>
<evidence type="ECO:0000256" key="1">
    <source>
        <dbReference type="ARBA" id="ARBA00023015"/>
    </source>
</evidence>
<dbReference type="Pfam" id="PF14525">
    <property type="entry name" value="AraC_binding_2"/>
    <property type="match status" value="1"/>
</dbReference>
<dbReference type="InterPro" id="IPR018060">
    <property type="entry name" value="HTH_AraC"/>
</dbReference>
<protein>
    <recommendedName>
        <fullName evidence="4">HTH araC/xylS-type domain-containing protein</fullName>
    </recommendedName>
</protein>
<proteinExistence type="predicted"/>
<keyword evidence="2" id="KW-0238">DNA-binding</keyword>
<organism evidence="5 6">
    <name type="scientific">Nocardia donostiensis</name>
    <dbReference type="NCBI Taxonomy" id="1538463"/>
    <lineage>
        <taxon>Bacteria</taxon>
        <taxon>Bacillati</taxon>
        <taxon>Actinomycetota</taxon>
        <taxon>Actinomycetes</taxon>
        <taxon>Mycobacteriales</taxon>
        <taxon>Nocardiaceae</taxon>
        <taxon>Nocardia</taxon>
    </lineage>
</organism>
<gene>
    <name evidence="5" type="ORF">B0T46_14585</name>
</gene>
<name>A0A1W0B5C3_9NOCA</name>
<dbReference type="GO" id="GO:0043565">
    <property type="term" value="F:sequence-specific DNA binding"/>
    <property type="evidence" value="ECO:0007669"/>
    <property type="project" value="InterPro"/>
</dbReference>
<dbReference type="SUPFAM" id="SSF46689">
    <property type="entry name" value="Homeodomain-like"/>
    <property type="match status" value="1"/>
</dbReference>
<dbReference type="OrthoDB" id="9799345at2"/>
<evidence type="ECO:0000313" key="5">
    <source>
        <dbReference type="EMBL" id="ONM48200.1"/>
    </source>
</evidence>
<dbReference type="PANTHER" id="PTHR46796">
    <property type="entry name" value="HTH-TYPE TRANSCRIPTIONAL ACTIVATOR RHAS-RELATED"/>
    <property type="match status" value="1"/>
</dbReference>
<evidence type="ECO:0000259" key="4">
    <source>
        <dbReference type="PROSITE" id="PS01124"/>
    </source>
</evidence>
<evidence type="ECO:0000313" key="6">
    <source>
        <dbReference type="Proteomes" id="UP000188836"/>
    </source>
</evidence>